<reference evidence="8" key="1">
    <citation type="submission" date="2023-01" db="EMBL/GenBank/DDBJ databases">
        <title>Exophiala dermititidis isolated from Cystic Fibrosis Patient.</title>
        <authorList>
            <person name="Kurbessoian T."/>
            <person name="Crocker A."/>
            <person name="Murante D."/>
            <person name="Hogan D.A."/>
            <person name="Stajich J.E."/>
        </authorList>
    </citation>
    <scope>NUCLEOTIDE SEQUENCE</scope>
    <source>
        <strain evidence="8">Ex8</strain>
    </source>
</reference>
<dbReference type="InterPro" id="IPR036259">
    <property type="entry name" value="MFS_trans_sf"/>
</dbReference>
<keyword evidence="3 6" id="KW-0812">Transmembrane</keyword>
<feature type="transmembrane region" description="Helical" evidence="6">
    <location>
        <begin position="441"/>
        <end position="467"/>
    </location>
</feature>
<evidence type="ECO:0000256" key="3">
    <source>
        <dbReference type="ARBA" id="ARBA00022692"/>
    </source>
</evidence>
<feature type="transmembrane region" description="Helical" evidence="6">
    <location>
        <begin position="353"/>
        <end position="374"/>
    </location>
</feature>
<dbReference type="Proteomes" id="UP001161757">
    <property type="component" value="Unassembled WGS sequence"/>
</dbReference>
<feature type="transmembrane region" description="Helical" evidence="6">
    <location>
        <begin position="290"/>
        <end position="310"/>
    </location>
</feature>
<dbReference type="EMBL" id="JAJGCB010000009">
    <property type="protein sequence ID" value="KAJ8991004.1"/>
    <property type="molecule type" value="Genomic_DNA"/>
</dbReference>
<evidence type="ECO:0000313" key="8">
    <source>
        <dbReference type="EMBL" id="KAJ8991004.1"/>
    </source>
</evidence>
<evidence type="ECO:0000256" key="2">
    <source>
        <dbReference type="ARBA" id="ARBA00022448"/>
    </source>
</evidence>
<comment type="subcellular location">
    <subcellularLocation>
        <location evidence="1">Membrane</location>
        <topology evidence="1">Multi-pass membrane protein</topology>
    </subcellularLocation>
</comment>
<dbReference type="Pfam" id="PF07690">
    <property type="entry name" value="MFS_1"/>
    <property type="match status" value="1"/>
</dbReference>
<dbReference type="AlphaFoldDB" id="A0AAN6ITQ2"/>
<keyword evidence="2" id="KW-0813">Transport</keyword>
<dbReference type="FunFam" id="1.20.1250.20:FF:000013">
    <property type="entry name" value="MFS general substrate transporter"/>
    <property type="match status" value="1"/>
</dbReference>
<evidence type="ECO:0000256" key="1">
    <source>
        <dbReference type="ARBA" id="ARBA00004141"/>
    </source>
</evidence>
<dbReference type="GO" id="GO:0016020">
    <property type="term" value="C:membrane"/>
    <property type="evidence" value="ECO:0007669"/>
    <property type="project" value="UniProtKB-SubCell"/>
</dbReference>
<organism evidence="8 9">
    <name type="scientific">Exophiala dermatitidis</name>
    <name type="common">Black yeast-like fungus</name>
    <name type="synonym">Wangiella dermatitidis</name>
    <dbReference type="NCBI Taxonomy" id="5970"/>
    <lineage>
        <taxon>Eukaryota</taxon>
        <taxon>Fungi</taxon>
        <taxon>Dikarya</taxon>
        <taxon>Ascomycota</taxon>
        <taxon>Pezizomycotina</taxon>
        <taxon>Eurotiomycetes</taxon>
        <taxon>Chaetothyriomycetidae</taxon>
        <taxon>Chaetothyriales</taxon>
        <taxon>Herpotrichiellaceae</taxon>
        <taxon>Exophiala</taxon>
    </lineage>
</organism>
<proteinExistence type="predicted"/>
<feature type="transmembrane region" description="Helical" evidence="6">
    <location>
        <begin position="413"/>
        <end position="435"/>
    </location>
</feature>
<evidence type="ECO:0000256" key="5">
    <source>
        <dbReference type="ARBA" id="ARBA00023136"/>
    </source>
</evidence>
<dbReference type="InterPro" id="IPR011701">
    <property type="entry name" value="MFS"/>
</dbReference>
<feature type="transmembrane region" description="Helical" evidence="6">
    <location>
        <begin position="380"/>
        <end position="401"/>
    </location>
</feature>
<protein>
    <recommendedName>
        <fullName evidence="7">Major facilitator superfamily (MFS) profile domain-containing protein</fullName>
    </recommendedName>
</protein>
<feature type="transmembrane region" description="Helical" evidence="6">
    <location>
        <begin position="93"/>
        <end position="112"/>
    </location>
</feature>
<dbReference type="SUPFAM" id="SSF103473">
    <property type="entry name" value="MFS general substrate transporter"/>
    <property type="match status" value="1"/>
</dbReference>
<evidence type="ECO:0000313" key="9">
    <source>
        <dbReference type="Proteomes" id="UP001161757"/>
    </source>
</evidence>
<dbReference type="PROSITE" id="PS50850">
    <property type="entry name" value="MFS"/>
    <property type="match status" value="1"/>
</dbReference>
<dbReference type="PANTHER" id="PTHR43791">
    <property type="entry name" value="PERMEASE-RELATED"/>
    <property type="match status" value="1"/>
</dbReference>
<dbReference type="InterPro" id="IPR020846">
    <property type="entry name" value="MFS_dom"/>
</dbReference>
<keyword evidence="5 6" id="KW-0472">Membrane</keyword>
<sequence>MHQPAQEQSLPLPLEKEMLENIEDAEVDIHMPEILRAMTAEQRAKLEKKLVRKIDLRSLPILVILFLLNILDRNAIANARLGGLEDSLNIDDVQYQTAVMVLWAGYIAMMVPSNMLLSIFKPRVYLPSVVIIWGIVSGATGFVQNYPGLVVLRFLVGVTESPYFVGCIFFLSCWYTKKELPGRISVFYSGYTLSSAFGGLLAAGIVDGMDGLGGYRSWRWVFIIEGSITVVVAVLGYVLLPDYPATTSWLSPEERAMAQYRLSRETDGDKDEVTESVFVGLKQALTDPKVYLLVFIQTAAVVSMSFTYFFPSIVKTLGYDKVETLLLTAPPYFAAFLFSLANSWHSGHTNDRSYHIAFACVLSACGQIISMSTHVLGARYFAMFLQAMGAFSAFQIILSWVSSTIPRPKAKRAVALALATAVSNATNISTSYLYPSWDAPLYRMGCIVLTVSLLCCAAASLALRFWLKKLNDKADRSTGIEGVGNGAGLFFRYVL</sequence>
<feature type="domain" description="Major facilitator superfamily (MFS) profile" evidence="7">
    <location>
        <begin position="58"/>
        <end position="471"/>
    </location>
</feature>
<feature type="transmembrane region" description="Helical" evidence="6">
    <location>
        <begin position="186"/>
        <end position="206"/>
    </location>
</feature>
<accession>A0AAN6ITQ2</accession>
<dbReference type="Gene3D" id="1.20.1250.20">
    <property type="entry name" value="MFS general substrate transporter like domains"/>
    <property type="match status" value="2"/>
</dbReference>
<comment type="caution">
    <text evidence="8">The sequence shown here is derived from an EMBL/GenBank/DDBJ whole genome shotgun (WGS) entry which is preliminary data.</text>
</comment>
<evidence type="ECO:0000256" key="6">
    <source>
        <dbReference type="SAM" id="Phobius"/>
    </source>
</evidence>
<evidence type="ECO:0000259" key="7">
    <source>
        <dbReference type="PROSITE" id="PS50850"/>
    </source>
</evidence>
<name>A0AAN6ITQ2_EXODE</name>
<dbReference type="GO" id="GO:0022857">
    <property type="term" value="F:transmembrane transporter activity"/>
    <property type="evidence" value="ECO:0007669"/>
    <property type="project" value="InterPro"/>
</dbReference>
<keyword evidence="4 6" id="KW-1133">Transmembrane helix</keyword>
<feature type="transmembrane region" description="Helical" evidence="6">
    <location>
        <begin position="322"/>
        <end position="341"/>
    </location>
</feature>
<gene>
    <name evidence="8" type="ORF">HRR80_005062</name>
</gene>
<dbReference type="FunFam" id="1.20.1250.20:FF:000057">
    <property type="entry name" value="MFS general substrate transporter"/>
    <property type="match status" value="1"/>
</dbReference>
<feature type="transmembrane region" description="Helical" evidence="6">
    <location>
        <begin position="54"/>
        <end position="71"/>
    </location>
</feature>
<feature type="transmembrane region" description="Helical" evidence="6">
    <location>
        <begin position="124"/>
        <end position="144"/>
    </location>
</feature>
<feature type="transmembrane region" description="Helical" evidence="6">
    <location>
        <begin position="150"/>
        <end position="174"/>
    </location>
</feature>
<feature type="transmembrane region" description="Helical" evidence="6">
    <location>
        <begin position="218"/>
        <end position="240"/>
    </location>
</feature>
<evidence type="ECO:0000256" key="4">
    <source>
        <dbReference type="ARBA" id="ARBA00022989"/>
    </source>
</evidence>
<dbReference type="PANTHER" id="PTHR43791:SF20">
    <property type="entry name" value="TRANSPORTER, PUTATIVE (AFU_ORTHOLOGUE AFUA_3G14670)-RELATED"/>
    <property type="match status" value="1"/>
</dbReference>